<evidence type="ECO:0000256" key="1">
    <source>
        <dbReference type="SAM" id="MobiDB-lite"/>
    </source>
</evidence>
<evidence type="ECO:0000313" key="2">
    <source>
        <dbReference type="EMBL" id="MPC47575.1"/>
    </source>
</evidence>
<sequence length="107" mass="11818">MPDGPGSPATRLPRAEGLGMAGFDRRRPLMTKPPPECRHLCVLAAQLHYRRHNRRLLYVSVGRSCLLPLASSYPASCHSSHPIQSPRRLHCCRALPLLGVSGENPVF</sequence>
<organism evidence="2 3">
    <name type="scientific">Portunus trituberculatus</name>
    <name type="common">Swimming crab</name>
    <name type="synonym">Neptunus trituberculatus</name>
    <dbReference type="NCBI Taxonomy" id="210409"/>
    <lineage>
        <taxon>Eukaryota</taxon>
        <taxon>Metazoa</taxon>
        <taxon>Ecdysozoa</taxon>
        <taxon>Arthropoda</taxon>
        <taxon>Crustacea</taxon>
        <taxon>Multicrustacea</taxon>
        <taxon>Malacostraca</taxon>
        <taxon>Eumalacostraca</taxon>
        <taxon>Eucarida</taxon>
        <taxon>Decapoda</taxon>
        <taxon>Pleocyemata</taxon>
        <taxon>Brachyura</taxon>
        <taxon>Eubrachyura</taxon>
        <taxon>Portunoidea</taxon>
        <taxon>Portunidae</taxon>
        <taxon>Portuninae</taxon>
        <taxon>Portunus</taxon>
    </lineage>
</organism>
<dbReference type="EMBL" id="VSRR010007810">
    <property type="protein sequence ID" value="MPC47575.1"/>
    <property type="molecule type" value="Genomic_DNA"/>
</dbReference>
<comment type="caution">
    <text evidence="2">The sequence shown here is derived from an EMBL/GenBank/DDBJ whole genome shotgun (WGS) entry which is preliminary data.</text>
</comment>
<protein>
    <submittedName>
        <fullName evidence="2">Uncharacterized protein</fullName>
    </submittedName>
</protein>
<gene>
    <name evidence="2" type="ORF">E2C01_041327</name>
</gene>
<keyword evidence="3" id="KW-1185">Reference proteome</keyword>
<proteinExistence type="predicted"/>
<reference evidence="2 3" key="1">
    <citation type="submission" date="2019-05" db="EMBL/GenBank/DDBJ databases">
        <title>Another draft genome of Portunus trituberculatus and its Hox gene families provides insights of decapod evolution.</title>
        <authorList>
            <person name="Jeong J.-H."/>
            <person name="Song I."/>
            <person name="Kim S."/>
            <person name="Choi T."/>
            <person name="Kim D."/>
            <person name="Ryu S."/>
            <person name="Kim W."/>
        </authorList>
    </citation>
    <scope>NUCLEOTIDE SEQUENCE [LARGE SCALE GENOMIC DNA]</scope>
    <source>
        <tissue evidence="2">Muscle</tissue>
    </source>
</reference>
<dbReference type="AlphaFoldDB" id="A0A5B7FQ44"/>
<evidence type="ECO:0000313" key="3">
    <source>
        <dbReference type="Proteomes" id="UP000324222"/>
    </source>
</evidence>
<accession>A0A5B7FQ44</accession>
<dbReference type="Proteomes" id="UP000324222">
    <property type="component" value="Unassembled WGS sequence"/>
</dbReference>
<feature type="region of interest" description="Disordered" evidence="1">
    <location>
        <begin position="1"/>
        <end position="29"/>
    </location>
</feature>
<name>A0A5B7FQ44_PORTR</name>